<protein>
    <submittedName>
        <fullName evidence="1">Uncharacterized protein</fullName>
    </submittedName>
</protein>
<proteinExistence type="predicted"/>
<dbReference type="EMBL" id="PPSK01000006">
    <property type="protein sequence ID" value="POB03808.1"/>
    <property type="molecule type" value="Genomic_DNA"/>
</dbReference>
<dbReference type="Proteomes" id="UP000243451">
    <property type="component" value="Unassembled WGS sequence"/>
</dbReference>
<sequence>MLRASAGLLGADILSAPVIHISLLARQGCMGHRTVLSLLRSTSGYFDPTRFPAAGDDIAEAVRRHGAIVPLAAFLWCESGLPLWPQPPNFSEAGSGMNFADLFILAPGSPMPGQLRGAATDPA</sequence>
<dbReference type="AlphaFoldDB" id="A0A2P4EW47"/>
<comment type="caution">
    <text evidence="1">The sequence shown here is derived from an EMBL/GenBank/DDBJ whole genome shotgun (WGS) entry which is preliminary data.</text>
</comment>
<evidence type="ECO:0000313" key="1">
    <source>
        <dbReference type="EMBL" id="POB03808.1"/>
    </source>
</evidence>
<evidence type="ECO:0000313" key="2">
    <source>
        <dbReference type="Proteomes" id="UP000243451"/>
    </source>
</evidence>
<reference evidence="1 2" key="1">
    <citation type="submission" date="2018-01" db="EMBL/GenBank/DDBJ databases">
        <title>Draft genome of the type strain Pseudomonas oceani DSM 100277 isolated from the deep water in Okinawa trough, northwestern Pacific Ocean.</title>
        <authorList>
            <person name="Gomila M."/>
            <person name="Mulet M."/>
            <person name="Garcia-Valdes E."/>
            <person name="Lalucat J."/>
        </authorList>
    </citation>
    <scope>NUCLEOTIDE SEQUENCE [LARGE SCALE GENOMIC DNA]</scope>
    <source>
        <strain evidence="1 2">DSM 100277</strain>
    </source>
</reference>
<gene>
    <name evidence="1" type="ORF">C1949_08895</name>
</gene>
<name>A0A2P4EW47_9GAMM</name>
<keyword evidence="2" id="KW-1185">Reference proteome</keyword>
<accession>A0A2P4EW47</accession>
<organism evidence="1 2">
    <name type="scientific">Halopseudomonas oceani</name>
    <dbReference type="NCBI Taxonomy" id="1708783"/>
    <lineage>
        <taxon>Bacteria</taxon>
        <taxon>Pseudomonadati</taxon>
        <taxon>Pseudomonadota</taxon>
        <taxon>Gammaproteobacteria</taxon>
        <taxon>Pseudomonadales</taxon>
        <taxon>Pseudomonadaceae</taxon>
        <taxon>Halopseudomonas</taxon>
    </lineage>
</organism>